<evidence type="ECO:0000259" key="2">
    <source>
        <dbReference type="Pfam" id="PF01965"/>
    </source>
</evidence>
<evidence type="ECO:0000313" key="4">
    <source>
        <dbReference type="Proteomes" id="UP001597073"/>
    </source>
</evidence>
<evidence type="ECO:0000256" key="1">
    <source>
        <dbReference type="ARBA" id="ARBA00008542"/>
    </source>
</evidence>
<dbReference type="Gene3D" id="3.40.50.880">
    <property type="match status" value="1"/>
</dbReference>
<dbReference type="EMBL" id="JBHTIA010000009">
    <property type="protein sequence ID" value="MFD0766083.1"/>
    <property type="molecule type" value="Genomic_DNA"/>
</dbReference>
<dbReference type="PANTHER" id="PTHR42733:SF12">
    <property type="entry name" value="PROTEINASE"/>
    <property type="match status" value="1"/>
</dbReference>
<comment type="caution">
    <text evidence="3">The sequence shown here is derived from an EMBL/GenBank/DDBJ whole genome shotgun (WGS) entry which is preliminary data.</text>
</comment>
<gene>
    <name evidence="3" type="ORF">ACFQZI_14565</name>
</gene>
<organism evidence="3 4">
    <name type="scientific">Mucilaginibacter lutimaris</name>
    <dbReference type="NCBI Taxonomy" id="931629"/>
    <lineage>
        <taxon>Bacteria</taxon>
        <taxon>Pseudomonadati</taxon>
        <taxon>Bacteroidota</taxon>
        <taxon>Sphingobacteriia</taxon>
        <taxon>Sphingobacteriales</taxon>
        <taxon>Sphingobacteriaceae</taxon>
        <taxon>Mucilaginibacter</taxon>
    </lineage>
</organism>
<dbReference type="PANTHER" id="PTHR42733">
    <property type="entry name" value="DJ-1 PROTEIN"/>
    <property type="match status" value="1"/>
</dbReference>
<keyword evidence="3" id="KW-0315">Glutamine amidotransferase</keyword>
<dbReference type="InterPro" id="IPR029062">
    <property type="entry name" value="Class_I_gatase-like"/>
</dbReference>
<sequence length="182" mass="19570">MADLSNKKVAILTEEGFEQVELTSPKEALEAAGATVHIISPKSGKIKAWDKTDWGIEIDVDKALSDANPDDYDALVLPGGVLNPDKLRQNKDAVAFASAFLDEGKPLAAICHGPQLLIETGMLSGRRITSYPSLQTDLKNAGADWVDEEVVTDNGLVTSRTPADLEAFNRKTIEEISEGVHA</sequence>
<dbReference type="InterPro" id="IPR006286">
    <property type="entry name" value="C56_PfpI-like"/>
</dbReference>
<dbReference type="PROSITE" id="PS51276">
    <property type="entry name" value="PEPTIDASE_C56_PFPI"/>
    <property type="match status" value="1"/>
</dbReference>
<accession>A0ABW2ZIP7</accession>
<dbReference type="RefSeq" id="WP_377143661.1">
    <property type="nucleotide sequence ID" value="NZ_JBHTIA010000009.1"/>
</dbReference>
<dbReference type="Proteomes" id="UP001597073">
    <property type="component" value="Unassembled WGS sequence"/>
</dbReference>
<protein>
    <submittedName>
        <fullName evidence="3">Type 1 glutamine amidotransferase domain-containing protein</fullName>
    </submittedName>
</protein>
<dbReference type="SUPFAM" id="SSF52317">
    <property type="entry name" value="Class I glutamine amidotransferase-like"/>
    <property type="match status" value="1"/>
</dbReference>
<keyword evidence="4" id="KW-1185">Reference proteome</keyword>
<evidence type="ECO:0000313" key="3">
    <source>
        <dbReference type="EMBL" id="MFD0766083.1"/>
    </source>
</evidence>
<dbReference type="InterPro" id="IPR002818">
    <property type="entry name" value="DJ-1/PfpI"/>
</dbReference>
<comment type="similarity">
    <text evidence="1">Belongs to the peptidase C56 family.</text>
</comment>
<dbReference type="CDD" id="cd03134">
    <property type="entry name" value="GATase1_PfpI_like"/>
    <property type="match status" value="1"/>
</dbReference>
<reference evidence="4" key="1">
    <citation type="journal article" date="2019" name="Int. J. Syst. Evol. Microbiol.">
        <title>The Global Catalogue of Microorganisms (GCM) 10K type strain sequencing project: providing services to taxonomists for standard genome sequencing and annotation.</title>
        <authorList>
            <consortium name="The Broad Institute Genomics Platform"/>
            <consortium name="The Broad Institute Genome Sequencing Center for Infectious Disease"/>
            <person name="Wu L."/>
            <person name="Ma J."/>
        </authorList>
    </citation>
    <scope>NUCLEOTIDE SEQUENCE [LARGE SCALE GENOMIC DNA]</scope>
    <source>
        <strain evidence="4">CCUG 60742</strain>
    </source>
</reference>
<feature type="domain" description="DJ-1/PfpI" evidence="2">
    <location>
        <begin position="7"/>
        <end position="175"/>
    </location>
</feature>
<proteinExistence type="inferred from homology"/>
<dbReference type="NCBIfam" id="TIGR01382">
    <property type="entry name" value="PfpI"/>
    <property type="match status" value="1"/>
</dbReference>
<name>A0ABW2ZIP7_9SPHI</name>
<dbReference type="Pfam" id="PF01965">
    <property type="entry name" value="DJ-1_PfpI"/>
    <property type="match status" value="1"/>
</dbReference>